<evidence type="ECO:0000259" key="1">
    <source>
        <dbReference type="Pfam" id="PF00561"/>
    </source>
</evidence>
<dbReference type="EMBL" id="BAAANY010000031">
    <property type="protein sequence ID" value="GAA1705806.1"/>
    <property type="molecule type" value="Genomic_DNA"/>
</dbReference>
<name>A0ABN2IIZ9_9ACTN</name>
<dbReference type="PANTHER" id="PTHR46438">
    <property type="entry name" value="ALPHA/BETA-HYDROLASES SUPERFAMILY PROTEIN"/>
    <property type="match status" value="1"/>
</dbReference>
<dbReference type="SUPFAM" id="SSF53474">
    <property type="entry name" value="alpha/beta-Hydrolases"/>
    <property type="match status" value="1"/>
</dbReference>
<dbReference type="PRINTS" id="PR00111">
    <property type="entry name" value="ABHYDROLASE"/>
</dbReference>
<evidence type="ECO:0000313" key="2">
    <source>
        <dbReference type="EMBL" id="GAA1705806.1"/>
    </source>
</evidence>
<dbReference type="InterPro" id="IPR000073">
    <property type="entry name" value="AB_hydrolase_1"/>
</dbReference>
<gene>
    <name evidence="2" type="ORF">GCM10009765_64020</name>
</gene>
<dbReference type="Proteomes" id="UP001500618">
    <property type="component" value="Unassembled WGS sequence"/>
</dbReference>
<reference evidence="2 3" key="1">
    <citation type="journal article" date="2019" name="Int. J. Syst. Evol. Microbiol.">
        <title>The Global Catalogue of Microorganisms (GCM) 10K type strain sequencing project: providing services to taxonomists for standard genome sequencing and annotation.</title>
        <authorList>
            <consortium name="The Broad Institute Genomics Platform"/>
            <consortium name="The Broad Institute Genome Sequencing Center for Infectious Disease"/>
            <person name="Wu L."/>
            <person name="Ma J."/>
        </authorList>
    </citation>
    <scope>NUCLEOTIDE SEQUENCE [LARGE SCALE GENOMIC DNA]</scope>
    <source>
        <strain evidence="2 3">JCM 14718</strain>
    </source>
</reference>
<dbReference type="GO" id="GO:0016787">
    <property type="term" value="F:hydrolase activity"/>
    <property type="evidence" value="ECO:0007669"/>
    <property type="project" value="UniProtKB-KW"/>
</dbReference>
<sequence>MGSYHGEMLLFGPPAAAAPVPRPAPLALDEELPDLAQYGAQSANGGVLRPWPARTVEVDGTPIVVRDTPGRAGSEPALYVHGLGGSSTNWTDLAGLLAPWLDGQALDLPGFGGSGRPPGGDYSQTRFAETVIRWIEQSGRGPVHLFGNSLGGAVSVRVAATRPDLVRTLTLISPAMPPVHLRPLQLRMLPVVAVPSNGRLVARIARTGEPAAIVRETMLRCYADPSVVPEQRVEEAIEALRVRRELPWMGESYIRSFRQLVASYVASYAAIPSQSLWWLARRVVAPTLVVWGRKDQLVDARVALPTTRAIPDSRLMVLGNAGHIAQMECPRQVARATIALLRDAAAADVPAPVAG</sequence>
<dbReference type="PANTHER" id="PTHR46438:SF11">
    <property type="entry name" value="LIPASE-RELATED"/>
    <property type="match status" value="1"/>
</dbReference>
<dbReference type="Gene3D" id="3.40.50.1820">
    <property type="entry name" value="alpha/beta hydrolase"/>
    <property type="match status" value="1"/>
</dbReference>
<feature type="domain" description="AB hydrolase-1" evidence="1">
    <location>
        <begin position="78"/>
        <end position="328"/>
    </location>
</feature>
<proteinExistence type="predicted"/>
<accession>A0ABN2IIZ9</accession>
<keyword evidence="2" id="KW-0378">Hydrolase</keyword>
<comment type="caution">
    <text evidence="2">The sequence shown here is derived from an EMBL/GenBank/DDBJ whole genome shotgun (WGS) entry which is preliminary data.</text>
</comment>
<organism evidence="2 3">
    <name type="scientific">Fodinicola feengrottensis</name>
    <dbReference type="NCBI Taxonomy" id="435914"/>
    <lineage>
        <taxon>Bacteria</taxon>
        <taxon>Bacillati</taxon>
        <taxon>Actinomycetota</taxon>
        <taxon>Actinomycetes</taxon>
        <taxon>Mycobacteriales</taxon>
        <taxon>Fodinicola</taxon>
    </lineage>
</organism>
<keyword evidence="3" id="KW-1185">Reference proteome</keyword>
<dbReference type="InterPro" id="IPR029058">
    <property type="entry name" value="AB_hydrolase_fold"/>
</dbReference>
<dbReference type="Pfam" id="PF00561">
    <property type="entry name" value="Abhydrolase_1"/>
    <property type="match status" value="1"/>
</dbReference>
<protein>
    <submittedName>
        <fullName evidence="2">Alpha/beta hydrolase</fullName>
    </submittedName>
</protein>
<evidence type="ECO:0000313" key="3">
    <source>
        <dbReference type="Proteomes" id="UP001500618"/>
    </source>
</evidence>